<reference evidence="1 2" key="1">
    <citation type="submission" date="2020-08" db="EMBL/GenBank/DDBJ databases">
        <title>Sequencing the genomes of 1000 actinobacteria strains.</title>
        <authorList>
            <person name="Klenk H.-P."/>
        </authorList>
    </citation>
    <scope>NUCLEOTIDE SEQUENCE [LARGE SCALE GENOMIC DNA]</scope>
    <source>
        <strain evidence="1 2">DSM 105369</strain>
    </source>
</reference>
<comment type="caution">
    <text evidence="1">The sequence shown here is derived from an EMBL/GenBank/DDBJ whole genome shotgun (WGS) entry which is preliminary data.</text>
</comment>
<dbReference type="RefSeq" id="WP_221185571.1">
    <property type="nucleotide sequence ID" value="NZ_JACHVQ010000002.1"/>
</dbReference>
<proteinExistence type="predicted"/>
<sequence length="70" mass="7835">MPKVTFDLPDDLKRAIEIEAQRQLLPEAEIIRQALRSVIMTDKPKPRGALFASSDAIGGRVDDLLDRFGE</sequence>
<organism evidence="1 2">
    <name type="scientific">Flexivirga oryzae</name>
    <dbReference type="NCBI Taxonomy" id="1794944"/>
    <lineage>
        <taxon>Bacteria</taxon>
        <taxon>Bacillati</taxon>
        <taxon>Actinomycetota</taxon>
        <taxon>Actinomycetes</taxon>
        <taxon>Micrococcales</taxon>
        <taxon>Dermacoccaceae</taxon>
        <taxon>Flexivirga</taxon>
    </lineage>
</organism>
<dbReference type="Proteomes" id="UP000559182">
    <property type="component" value="Unassembled WGS sequence"/>
</dbReference>
<accession>A0A839NBL5</accession>
<dbReference type="AlphaFoldDB" id="A0A839NBL5"/>
<gene>
    <name evidence="1" type="ORF">FHU39_003382</name>
</gene>
<evidence type="ECO:0000313" key="1">
    <source>
        <dbReference type="EMBL" id="MBB2893364.1"/>
    </source>
</evidence>
<name>A0A839NBL5_9MICO</name>
<evidence type="ECO:0008006" key="3">
    <source>
        <dbReference type="Google" id="ProtNLM"/>
    </source>
</evidence>
<dbReference type="EMBL" id="JACHVQ010000002">
    <property type="protein sequence ID" value="MBB2893364.1"/>
    <property type="molecule type" value="Genomic_DNA"/>
</dbReference>
<evidence type="ECO:0000313" key="2">
    <source>
        <dbReference type="Proteomes" id="UP000559182"/>
    </source>
</evidence>
<protein>
    <recommendedName>
        <fullName evidence="3">Ribbon-helix-helix protein, CopG family</fullName>
    </recommendedName>
</protein>
<keyword evidence="2" id="KW-1185">Reference proteome</keyword>